<evidence type="ECO:0000256" key="3">
    <source>
        <dbReference type="SAM" id="MobiDB-lite"/>
    </source>
</evidence>
<dbReference type="Gene3D" id="1.25.10.10">
    <property type="entry name" value="Leucine-rich Repeat Variant"/>
    <property type="match status" value="1"/>
</dbReference>
<dbReference type="KEGG" id="pfp:PFL1_06801"/>
<dbReference type="PANTHER" id="PTHR45994">
    <property type="entry name" value="FI21225P1"/>
    <property type="match status" value="1"/>
</dbReference>
<dbReference type="SUPFAM" id="SSF48371">
    <property type="entry name" value="ARM repeat"/>
    <property type="match status" value="1"/>
</dbReference>
<dbReference type="AlphaFoldDB" id="A0A061H0V0"/>
<feature type="region of interest" description="Disordered" evidence="3">
    <location>
        <begin position="826"/>
        <end position="883"/>
    </location>
</feature>
<feature type="compositionally biased region" description="Low complexity" evidence="3">
    <location>
        <begin position="255"/>
        <end position="269"/>
    </location>
</feature>
<feature type="compositionally biased region" description="Acidic residues" evidence="3">
    <location>
        <begin position="828"/>
        <end position="847"/>
    </location>
</feature>
<dbReference type="eggNOG" id="KOG4151">
    <property type="taxonomic scope" value="Eukaryota"/>
</dbReference>
<dbReference type="Proteomes" id="UP000053664">
    <property type="component" value="Unassembled WGS sequence"/>
</dbReference>
<name>A0A061H0V0_9BASI</name>
<protein>
    <recommendedName>
        <fullName evidence="6">UNC-45/Cro1/She4 central domain-containing protein</fullName>
    </recommendedName>
</protein>
<feature type="region of interest" description="Disordered" evidence="3">
    <location>
        <begin position="251"/>
        <end position="271"/>
    </location>
</feature>
<dbReference type="HOGENOM" id="CLU_316894_0_0_1"/>
<dbReference type="PANTHER" id="PTHR45994:SF1">
    <property type="entry name" value="FI21225P1"/>
    <property type="match status" value="1"/>
</dbReference>
<feature type="compositionally biased region" description="Acidic residues" evidence="3">
    <location>
        <begin position="872"/>
        <end position="882"/>
    </location>
</feature>
<gene>
    <name evidence="4" type="ORF">PFL1_06801</name>
</gene>
<feature type="compositionally biased region" description="Acidic residues" evidence="3">
    <location>
        <begin position="930"/>
        <end position="942"/>
    </location>
</feature>
<feature type="region of interest" description="Disordered" evidence="3">
    <location>
        <begin position="913"/>
        <end position="942"/>
    </location>
</feature>
<evidence type="ECO:0008006" key="6">
    <source>
        <dbReference type="Google" id="ProtNLM"/>
    </source>
</evidence>
<proteinExistence type="predicted"/>
<reference evidence="4 5" key="1">
    <citation type="journal article" date="2013" name="Plant Cell">
        <title>The transition from a phytopathogenic smut ancestor to an anamorphic biocontrol agent deciphered by comparative whole-genome analysis.</title>
        <authorList>
            <person name="Lefebvre F."/>
            <person name="Joly D.L."/>
            <person name="Labbe C."/>
            <person name="Teichmann B."/>
            <person name="Linning R."/>
            <person name="Belzile F."/>
            <person name="Bakkeren G."/>
            <person name="Belanger R.R."/>
        </authorList>
    </citation>
    <scope>NUCLEOTIDE SEQUENCE [LARGE SCALE GENOMIC DNA]</scope>
    <source>
        <strain evidence="4 5">PF-1</strain>
    </source>
</reference>
<sequence>MPDTSGRTSASRGDDGDPSSLLASLESLHLADGLDTASASQLIDAFCPRSGDGSTRSAAVAALLRLVAADSAAGTSPGSAALRGKAGMGAVASGLGSTFLPLLSRRFSSTDPQDAEAGLRFISALFAILPSEAHLILTHPEVVGLLDALRRSDAPASAADDGLALALALVDLLNAAFSHKPTRAALAADRSVRQGLHDAILAADGPTADAPAGIPQAGSQSSQKRLRAVAIAAGSAKFKLDMGAASGGGKGPDLGTAAGGPAAATGAGAKEALEQQARQREVDARRNRQEDERLVALVRQDLVERAAASAIATQTTTKTTETTTTTDDEADRQTLLTTLECLTYLTLSPRCKDSMAKDRALLEALGSLLKLPSSRRSVFPARQPGVSAGTSTAAPKSSYDFDPARPPSHASADSDRYDTALQYGLASIIHNLVAYAPERTDEDQQMDKLKAMANASSTTATIAAAEEEAERKRLETSNEVEGRCRRVLDAGLVSTLVAIATAGPPPSSASTASGSSGVNPSPSIRSAVAASLHSILTKQDKAIRGKVVQQGGLKAILALSAPVYASLATAAAAKTAPNTSQPGLFAPRPDGSGAGNEAEPDLVPLQCLAKLLVTADPVLVFGSASNSSTAIPLLAALYLAPHATRLQTFEAALALTNLSSLSASLATAVAEARIKVSSSSVAARSDGGGVDEGENVARRVETVLLSDDHELSRRANVELLCNLLQDEGVWGRWSGEEAAVATSSTQAGTGTGDSKKVKTRPGRARTRTRLHVLVSLLSVDDLPTRLASGACLATLSASPLACGLILSLQPRSIGWLVRCLGVPLPSLDGDEDDGNDDDEEEEEDGGEGADGALWDQQTPVLPPSLAKRADDNDSNNDDDEETREARRLVNRLGLALRTVSCLVNLVRYVSYRRDSEQGSTDGGRIREITNDDADDDDDEGIEEQEVGSIEAGERLRTSGTIEALKLLVLQEVEATQQSSRRDGAAREGGRGGKVAGMVQQQRMQVVNLAVETLKLAKDIGVLD</sequence>
<accession>A0A061H0V0</accession>
<dbReference type="InterPro" id="IPR011989">
    <property type="entry name" value="ARM-like"/>
</dbReference>
<dbReference type="InterPro" id="IPR016024">
    <property type="entry name" value="ARM-type_fold"/>
</dbReference>
<keyword evidence="2" id="KW-0963">Cytoplasm</keyword>
<organism evidence="4 5">
    <name type="scientific">Pseudozyma flocculosa PF-1</name>
    <dbReference type="NCBI Taxonomy" id="1277687"/>
    <lineage>
        <taxon>Eukaryota</taxon>
        <taxon>Fungi</taxon>
        <taxon>Dikarya</taxon>
        <taxon>Basidiomycota</taxon>
        <taxon>Ustilaginomycotina</taxon>
        <taxon>Ustilaginomycetes</taxon>
        <taxon>Ustilaginales</taxon>
        <taxon>Ustilaginaceae</taxon>
        <taxon>Pseudozyma</taxon>
    </lineage>
</organism>
<evidence type="ECO:0000313" key="5">
    <source>
        <dbReference type="Proteomes" id="UP000053664"/>
    </source>
</evidence>
<feature type="region of interest" description="Disordered" evidence="3">
    <location>
        <begin position="379"/>
        <end position="415"/>
    </location>
</feature>
<evidence type="ECO:0000256" key="1">
    <source>
        <dbReference type="ARBA" id="ARBA00004496"/>
    </source>
</evidence>
<dbReference type="EMBL" id="KE361653">
    <property type="protein sequence ID" value="EPQ25664.1"/>
    <property type="molecule type" value="Genomic_DNA"/>
</dbReference>
<dbReference type="GO" id="GO:0051879">
    <property type="term" value="F:Hsp90 protein binding"/>
    <property type="evidence" value="ECO:0007669"/>
    <property type="project" value="TreeGrafter"/>
</dbReference>
<dbReference type="RefSeq" id="XP_007882538.1">
    <property type="nucleotide sequence ID" value="XM_007884347.1"/>
</dbReference>
<dbReference type="OrthoDB" id="199930at2759"/>
<evidence type="ECO:0000313" key="4">
    <source>
        <dbReference type="EMBL" id="EPQ25664.1"/>
    </source>
</evidence>
<feature type="region of interest" description="Disordered" evidence="3">
    <location>
        <begin position="577"/>
        <end position="598"/>
    </location>
</feature>
<evidence type="ECO:0000256" key="2">
    <source>
        <dbReference type="ARBA" id="ARBA00022490"/>
    </source>
</evidence>
<dbReference type="GO" id="GO:0005737">
    <property type="term" value="C:cytoplasm"/>
    <property type="evidence" value="ECO:0007669"/>
    <property type="project" value="UniProtKB-SubCell"/>
</dbReference>
<dbReference type="GeneID" id="19320872"/>
<comment type="subcellular location">
    <subcellularLocation>
        <location evidence="1">Cytoplasm</location>
    </subcellularLocation>
</comment>
<feature type="region of interest" description="Disordered" evidence="3">
    <location>
        <begin position="741"/>
        <end position="763"/>
    </location>
</feature>